<evidence type="ECO:0000256" key="1">
    <source>
        <dbReference type="SAM" id="MobiDB-lite"/>
    </source>
</evidence>
<protein>
    <recommendedName>
        <fullName evidence="4">F-box domain-containing protein</fullName>
    </recommendedName>
</protein>
<accession>A0A0C3CAM0</accession>
<sequence>MNSIALNHFFLINDIYVPGRERFVAFKDQPPETLSILRSALFIKRLTYFDFDLSPQIERTLSEVSDIRVLAARLLEMEVVSLHFPNIDSCTCGFARLPMDSWYKAITRLLVTILDKGCTELRVVGGTQFYHRKLPQSTKAEVNTNEQRLNEESCIVRPRKLSFNIFRRIRQKRKTKHSKVVENDHVQSTATKPAKESSGETASAIPSEAENLSAAQEPKSLMPSRCKLRLAEVYIQSDMLLHYPFAEWTLSTLNAASSTIAKLSIKLTQEASSAWKTFSSSLSLPFLRIFSLTNDLFIPLDVASFTDVEDFLVNHPGIGNLSLYGVGFPPACAVPRASFQHLDTIDAHPFYIIWLMNSLRWSPNALPSLRNITISSDNHSYCTRLPEFDDSLFDSALEALCSFPRDIALTLTFNSKSHIDSWIGSHVRAGVQHSVIPRLVHVTSLSIDNNNWREFSDATVDIIPDWIALFPALERLKFEWEVAANKKRLTEPQFLATISMLCQKLEMMEVNWKTFDLRVIRKNLGAAER</sequence>
<feature type="region of interest" description="Disordered" evidence="1">
    <location>
        <begin position="174"/>
        <end position="218"/>
    </location>
</feature>
<gene>
    <name evidence="2" type="ORF">M413DRAFT_71736</name>
</gene>
<evidence type="ECO:0008006" key="4">
    <source>
        <dbReference type="Google" id="ProtNLM"/>
    </source>
</evidence>
<dbReference type="Proteomes" id="UP000053424">
    <property type="component" value="Unassembled WGS sequence"/>
</dbReference>
<dbReference type="AlphaFoldDB" id="A0A0C3CAM0"/>
<dbReference type="EMBL" id="KN831780">
    <property type="protein sequence ID" value="KIM41259.1"/>
    <property type="molecule type" value="Genomic_DNA"/>
</dbReference>
<organism evidence="2 3">
    <name type="scientific">Hebeloma cylindrosporum</name>
    <dbReference type="NCBI Taxonomy" id="76867"/>
    <lineage>
        <taxon>Eukaryota</taxon>
        <taxon>Fungi</taxon>
        <taxon>Dikarya</taxon>
        <taxon>Basidiomycota</taxon>
        <taxon>Agaricomycotina</taxon>
        <taxon>Agaricomycetes</taxon>
        <taxon>Agaricomycetidae</taxon>
        <taxon>Agaricales</taxon>
        <taxon>Agaricineae</taxon>
        <taxon>Hymenogastraceae</taxon>
        <taxon>Hebeloma</taxon>
    </lineage>
</organism>
<name>A0A0C3CAM0_HEBCY</name>
<dbReference type="HOGENOM" id="CLU_027357_0_0_1"/>
<reference evidence="2 3" key="1">
    <citation type="submission" date="2014-04" db="EMBL/GenBank/DDBJ databases">
        <authorList>
            <consortium name="DOE Joint Genome Institute"/>
            <person name="Kuo A."/>
            <person name="Gay G."/>
            <person name="Dore J."/>
            <person name="Kohler A."/>
            <person name="Nagy L.G."/>
            <person name="Floudas D."/>
            <person name="Copeland A."/>
            <person name="Barry K.W."/>
            <person name="Cichocki N."/>
            <person name="Veneault-Fourrey C."/>
            <person name="LaButti K."/>
            <person name="Lindquist E.A."/>
            <person name="Lipzen A."/>
            <person name="Lundell T."/>
            <person name="Morin E."/>
            <person name="Murat C."/>
            <person name="Sun H."/>
            <person name="Tunlid A."/>
            <person name="Henrissat B."/>
            <person name="Grigoriev I.V."/>
            <person name="Hibbett D.S."/>
            <person name="Martin F."/>
            <person name="Nordberg H.P."/>
            <person name="Cantor M.N."/>
            <person name="Hua S.X."/>
        </authorList>
    </citation>
    <scope>NUCLEOTIDE SEQUENCE [LARGE SCALE GENOMIC DNA]</scope>
    <source>
        <strain evidence="3">h7</strain>
    </source>
</reference>
<proteinExistence type="predicted"/>
<reference evidence="3" key="2">
    <citation type="submission" date="2015-01" db="EMBL/GenBank/DDBJ databases">
        <title>Evolutionary Origins and Diversification of the Mycorrhizal Mutualists.</title>
        <authorList>
            <consortium name="DOE Joint Genome Institute"/>
            <consortium name="Mycorrhizal Genomics Consortium"/>
            <person name="Kohler A."/>
            <person name="Kuo A."/>
            <person name="Nagy L.G."/>
            <person name="Floudas D."/>
            <person name="Copeland A."/>
            <person name="Barry K.W."/>
            <person name="Cichocki N."/>
            <person name="Veneault-Fourrey C."/>
            <person name="LaButti K."/>
            <person name="Lindquist E.A."/>
            <person name="Lipzen A."/>
            <person name="Lundell T."/>
            <person name="Morin E."/>
            <person name="Murat C."/>
            <person name="Riley R."/>
            <person name="Ohm R."/>
            <person name="Sun H."/>
            <person name="Tunlid A."/>
            <person name="Henrissat B."/>
            <person name="Grigoriev I.V."/>
            <person name="Hibbett D.S."/>
            <person name="Martin F."/>
        </authorList>
    </citation>
    <scope>NUCLEOTIDE SEQUENCE [LARGE SCALE GENOMIC DNA]</scope>
    <source>
        <strain evidence="3">h7</strain>
    </source>
</reference>
<keyword evidence="3" id="KW-1185">Reference proteome</keyword>
<dbReference type="OrthoDB" id="2635672at2759"/>
<evidence type="ECO:0000313" key="3">
    <source>
        <dbReference type="Proteomes" id="UP000053424"/>
    </source>
</evidence>
<evidence type="ECO:0000313" key="2">
    <source>
        <dbReference type="EMBL" id="KIM41259.1"/>
    </source>
</evidence>